<name>A0A248XDA5_9CAUD</name>
<organism evidence="1 2">
    <name type="scientific">Klebsiella phage YMC16/01/N133_KPN_BP</name>
    <dbReference type="NCBI Taxonomy" id="2026102"/>
    <lineage>
        <taxon>Viruses</taxon>
        <taxon>Duplodnaviria</taxon>
        <taxon>Heunggongvirae</taxon>
        <taxon>Uroviricota</taxon>
        <taxon>Caudoviricetes</taxon>
        <taxon>Casjensviridae</taxon>
        <taxon>Seodaemunguvirus</taxon>
        <taxon>Seodaemunguvirus YMC16-01N133</taxon>
    </lineage>
</organism>
<keyword evidence="2" id="KW-1185">Reference proteome</keyword>
<protein>
    <submittedName>
        <fullName evidence="1">Uncharacterized protein</fullName>
    </submittedName>
</protein>
<gene>
    <name evidence="1" type="ORF">KPNN133_056</name>
</gene>
<evidence type="ECO:0000313" key="2">
    <source>
        <dbReference type="Proteomes" id="UP000221999"/>
    </source>
</evidence>
<sequence>MMPNQKREMLITLAWMAGALALGLLAVWTCVIPGGQG</sequence>
<dbReference type="EMBL" id="MF476925">
    <property type="protein sequence ID" value="ASW27675.1"/>
    <property type="molecule type" value="Genomic_DNA"/>
</dbReference>
<reference evidence="1 2" key="1">
    <citation type="submission" date="2017-07" db="EMBL/GenBank/DDBJ databases">
        <title>Complete Genome Sequence of the Klebsiella phage YMC16/01/N133_KPN_BP.</title>
        <authorList>
            <person name="Jeon J."/>
            <person name="Yong D."/>
            <person name="Lee K."/>
        </authorList>
    </citation>
    <scope>NUCLEOTIDE SEQUENCE [LARGE SCALE GENOMIC DNA]</scope>
</reference>
<proteinExistence type="predicted"/>
<dbReference type="Proteomes" id="UP000221999">
    <property type="component" value="Segment"/>
</dbReference>
<accession>A0A248XDA5</accession>
<evidence type="ECO:0000313" key="1">
    <source>
        <dbReference type="EMBL" id="ASW27675.1"/>
    </source>
</evidence>